<dbReference type="AlphaFoldDB" id="A0A5C6RIE8"/>
<gene>
    <name evidence="2" type="ORF">FRY97_15275</name>
</gene>
<dbReference type="InterPro" id="IPR036291">
    <property type="entry name" value="NAD(P)-bd_dom_sf"/>
</dbReference>
<evidence type="ECO:0000313" key="2">
    <source>
        <dbReference type="EMBL" id="TXB62208.1"/>
    </source>
</evidence>
<dbReference type="OrthoDB" id="2149806at2"/>
<evidence type="ECO:0000313" key="3">
    <source>
        <dbReference type="Proteomes" id="UP000321580"/>
    </source>
</evidence>
<dbReference type="PANTHER" id="PTHR43162">
    <property type="match status" value="1"/>
</dbReference>
<dbReference type="RefSeq" id="WP_147168425.1">
    <property type="nucleotide sequence ID" value="NZ_VOOR01000034.1"/>
</dbReference>
<sequence>MNILITGATGTVGKHLISHLEQRGTGQRVFYAVRKPALARDQLPGRTWQIRQFDFEDELSYRPALQQINKIFLLRPPKLTDVKRQIVPLLEEAKRSQIEHIVFLSIQGVNANTWTPHFKIEQAIKEAGLPYTFLRPGFFFQNLHQEMGADIRQRDEIFVPAQARVFNFVDAAEVAEVAALALTTEGHLNQSYTLTGTSPIDYYRVAAALSDALDRGIRYANPSIPYFLFRKLAQGKPLPFALVQTVLYRYTRIPEQERFKHTLQRLLQRPPTGLQAYLEQNRELFEPKPPLGQNKGTD</sequence>
<keyword evidence="3" id="KW-1185">Reference proteome</keyword>
<name>A0A5C6RIE8_9BACT</name>
<evidence type="ECO:0000259" key="1">
    <source>
        <dbReference type="Pfam" id="PF05368"/>
    </source>
</evidence>
<reference evidence="2 3" key="1">
    <citation type="submission" date="2019-08" db="EMBL/GenBank/DDBJ databases">
        <title>Genome of Phaeodactylibacter luteus.</title>
        <authorList>
            <person name="Bowman J.P."/>
        </authorList>
    </citation>
    <scope>NUCLEOTIDE SEQUENCE [LARGE SCALE GENOMIC DNA]</scope>
    <source>
        <strain evidence="2 3">KCTC 42180</strain>
    </source>
</reference>
<dbReference type="SUPFAM" id="SSF51735">
    <property type="entry name" value="NAD(P)-binding Rossmann-fold domains"/>
    <property type="match status" value="1"/>
</dbReference>
<proteinExistence type="predicted"/>
<organism evidence="2 3">
    <name type="scientific">Phaeodactylibacter luteus</name>
    <dbReference type="NCBI Taxonomy" id="1564516"/>
    <lineage>
        <taxon>Bacteria</taxon>
        <taxon>Pseudomonadati</taxon>
        <taxon>Bacteroidota</taxon>
        <taxon>Saprospiria</taxon>
        <taxon>Saprospirales</taxon>
        <taxon>Haliscomenobacteraceae</taxon>
        <taxon>Phaeodactylibacter</taxon>
    </lineage>
</organism>
<accession>A0A5C6RIE8</accession>
<dbReference type="Pfam" id="PF05368">
    <property type="entry name" value="NmrA"/>
    <property type="match status" value="1"/>
</dbReference>
<feature type="domain" description="NmrA-like" evidence="1">
    <location>
        <begin position="2"/>
        <end position="243"/>
    </location>
</feature>
<protein>
    <submittedName>
        <fullName evidence="2">NAD-dependent epimerase/dehydratase family protein</fullName>
    </submittedName>
</protein>
<dbReference type="EMBL" id="VOOR01000034">
    <property type="protein sequence ID" value="TXB62208.1"/>
    <property type="molecule type" value="Genomic_DNA"/>
</dbReference>
<dbReference type="Proteomes" id="UP000321580">
    <property type="component" value="Unassembled WGS sequence"/>
</dbReference>
<dbReference type="Gene3D" id="3.40.50.720">
    <property type="entry name" value="NAD(P)-binding Rossmann-like Domain"/>
    <property type="match status" value="1"/>
</dbReference>
<dbReference type="PANTHER" id="PTHR43162:SF1">
    <property type="entry name" value="PRESTALK A DIFFERENTIATION PROTEIN A"/>
    <property type="match status" value="1"/>
</dbReference>
<dbReference type="InterPro" id="IPR008030">
    <property type="entry name" value="NmrA-like"/>
</dbReference>
<dbReference type="Gene3D" id="3.90.25.10">
    <property type="entry name" value="UDP-galactose 4-epimerase, domain 1"/>
    <property type="match status" value="1"/>
</dbReference>
<comment type="caution">
    <text evidence="2">The sequence shown here is derived from an EMBL/GenBank/DDBJ whole genome shotgun (WGS) entry which is preliminary data.</text>
</comment>
<dbReference type="InterPro" id="IPR051604">
    <property type="entry name" value="Ergot_Alk_Oxidoreductase"/>
</dbReference>